<evidence type="ECO:0000313" key="3">
    <source>
        <dbReference type="Proteomes" id="UP000236664"/>
    </source>
</evidence>
<feature type="region of interest" description="Disordered" evidence="1">
    <location>
        <begin position="63"/>
        <end position="90"/>
    </location>
</feature>
<gene>
    <name evidence="2" type="ORF">FNYG_05462</name>
</gene>
<evidence type="ECO:0000313" key="2">
    <source>
        <dbReference type="EMBL" id="PNP80995.1"/>
    </source>
</evidence>
<evidence type="ECO:0000256" key="1">
    <source>
        <dbReference type="SAM" id="MobiDB-lite"/>
    </source>
</evidence>
<name>A0A2K0WFE1_GIBNY</name>
<sequence>MHNKEPEKKTAVGNLNRQILRQLTRLQNTKAAPSCRGRGVKQVPIAQLWQALDAYHNCFDQKRKASQMTDDAAGPAAPPPLVASVPSTEAPSSCDPDLPSCCVLEDEYLLSPTTSHCFQMIEP</sequence>
<reference evidence="2 3" key="1">
    <citation type="submission" date="2017-06" db="EMBL/GenBank/DDBJ databases">
        <title>Genome of Fusarium nygamai isolate CS10214.</title>
        <authorList>
            <person name="Gardiner D.M."/>
            <person name="Obanor F."/>
            <person name="Kazan K."/>
        </authorList>
    </citation>
    <scope>NUCLEOTIDE SEQUENCE [LARGE SCALE GENOMIC DNA]</scope>
    <source>
        <strain evidence="2 3">CS10214</strain>
    </source>
</reference>
<proteinExistence type="predicted"/>
<accession>A0A2K0WFE1</accession>
<comment type="caution">
    <text evidence="2">The sequence shown here is derived from an EMBL/GenBank/DDBJ whole genome shotgun (WGS) entry which is preliminary data.</text>
</comment>
<dbReference type="Proteomes" id="UP000236664">
    <property type="component" value="Unassembled WGS sequence"/>
</dbReference>
<dbReference type="EMBL" id="MTQA01000071">
    <property type="protein sequence ID" value="PNP80995.1"/>
    <property type="molecule type" value="Genomic_DNA"/>
</dbReference>
<keyword evidence="3" id="KW-1185">Reference proteome</keyword>
<protein>
    <submittedName>
        <fullName evidence="2">Uncharacterized protein</fullName>
    </submittedName>
</protein>
<organism evidence="2 3">
    <name type="scientific">Gibberella nygamai</name>
    <name type="common">Bean root rot disease fungus</name>
    <name type="synonym">Fusarium nygamai</name>
    <dbReference type="NCBI Taxonomy" id="42673"/>
    <lineage>
        <taxon>Eukaryota</taxon>
        <taxon>Fungi</taxon>
        <taxon>Dikarya</taxon>
        <taxon>Ascomycota</taxon>
        <taxon>Pezizomycotina</taxon>
        <taxon>Sordariomycetes</taxon>
        <taxon>Hypocreomycetidae</taxon>
        <taxon>Hypocreales</taxon>
        <taxon>Nectriaceae</taxon>
        <taxon>Fusarium</taxon>
        <taxon>Fusarium fujikuroi species complex</taxon>
    </lineage>
</organism>
<dbReference type="AlphaFoldDB" id="A0A2K0WFE1"/>
<dbReference type="OrthoDB" id="5104721at2759"/>